<protein>
    <submittedName>
        <fullName evidence="1">Uncharacterized protein</fullName>
    </submittedName>
</protein>
<reference evidence="1" key="1">
    <citation type="submission" date="2025-08" db="UniProtKB">
        <authorList>
            <consortium name="Ensembl"/>
        </authorList>
    </citation>
    <scope>IDENTIFICATION</scope>
</reference>
<reference evidence="1" key="2">
    <citation type="submission" date="2025-09" db="UniProtKB">
        <authorList>
            <consortium name="Ensembl"/>
        </authorList>
    </citation>
    <scope>IDENTIFICATION</scope>
</reference>
<name>A0A8B9G5T6_9PSIT</name>
<evidence type="ECO:0000313" key="2">
    <source>
        <dbReference type="Proteomes" id="UP000694522"/>
    </source>
</evidence>
<accession>A0A8B9G5T6</accession>
<dbReference type="Proteomes" id="UP000694522">
    <property type="component" value="Unplaced"/>
</dbReference>
<keyword evidence="2" id="KW-1185">Reference proteome</keyword>
<sequence length="144" mass="15755">ICSLSTRSCSLRRFFLSSSLRLQVPHACLQLLELLLPPLESQLLGLVQAQLQVLDGLLHVLLHPLQVLIDPPHIIQLELGVLQSLVAAPGLRVQGGLEGVHHPQVVALGLLHLLVLLSQLALVVHLDLVELQLGPQDLPFFMLQ</sequence>
<organism evidence="1 2">
    <name type="scientific">Amazona collaria</name>
    <name type="common">yellow-billed parrot</name>
    <dbReference type="NCBI Taxonomy" id="241587"/>
    <lineage>
        <taxon>Eukaryota</taxon>
        <taxon>Metazoa</taxon>
        <taxon>Chordata</taxon>
        <taxon>Craniata</taxon>
        <taxon>Vertebrata</taxon>
        <taxon>Euteleostomi</taxon>
        <taxon>Archelosauria</taxon>
        <taxon>Archosauria</taxon>
        <taxon>Dinosauria</taxon>
        <taxon>Saurischia</taxon>
        <taxon>Theropoda</taxon>
        <taxon>Coelurosauria</taxon>
        <taxon>Aves</taxon>
        <taxon>Neognathae</taxon>
        <taxon>Neoaves</taxon>
        <taxon>Telluraves</taxon>
        <taxon>Australaves</taxon>
        <taxon>Psittaciformes</taxon>
        <taxon>Psittacidae</taxon>
        <taxon>Amazona</taxon>
    </lineage>
</organism>
<evidence type="ECO:0000313" key="1">
    <source>
        <dbReference type="Ensembl" id="ENSACOP00000018565.1"/>
    </source>
</evidence>
<proteinExistence type="predicted"/>
<dbReference type="Ensembl" id="ENSACOT00000019234.1">
    <property type="protein sequence ID" value="ENSACOP00000018565.1"/>
    <property type="gene ID" value="ENSACOG00000012799.1"/>
</dbReference>
<dbReference type="AlphaFoldDB" id="A0A8B9G5T6"/>